<gene>
    <name evidence="1" type="ORF">GGU10DRAFT_362360</name>
</gene>
<dbReference type="AlphaFoldDB" id="A0AA38K8W1"/>
<keyword evidence="2" id="KW-1185">Reference proteome</keyword>
<organism evidence="1 2">
    <name type="scientific">Lentinula aff. detonsa</name>
    <dbReference type="NCBI Taxonomy" id="2804958"/>
    <lineage>
        <taxon>Eukaryota</taxon>
        <taxon>Fungi</taxon>
        <taxon>Dikarya</taxon>
        <taxon>Basidiomycota</taxon>
        <taxon>Agaricomycotina</taxon>
        <taxon>Agaricomycetes</taxon>
        <taxon>Agaricomycetidae</taxon>
        <taxon>Agaricales</taxon>
        <taxon>Marasmiineae</taxon>
        <taxon>Omphalotaceae</taxon>
        <taxon>Lentinula</taxon>
    </lineage>
</organism>
<accession>A0AA38K8W1</accession>
<comment type="caution">
    <text evidence="1">The sequence shown here is derived from an EMBL/GenBank/DDBJ whole genome shotgun (WGS) entry which is preliminary data.</text>
</comment>
<dbReference type="EMBL" id="MU793444">
    <property type="protein sequence ID" value="KAJ3782964.1"/>
    <property type="molecule type" value="Genomic_DNA"/>
</dbReference>
<reference evidence="1" key="1">
    <citation type="submission" date="2022-08" db="EMBL/GenBank/DDBJ databases">
        <authorList>
            <consortium name="DOE Joint Genome Institute"/>
            <person name="Min B."/>
            <person name="Riley R."/>
            <person name="Sierra-Patev S."/>
            <person name="Naranjo-Ortiz M."/>
            <person name="Looney B."/>
            <person name="Konkel Z."/>
            <person name="Slot J.C."/>
            <person name="Sakamoto Y."/>
            <person name="Steenwyk J.L."/>
            <person name="Rokas A."/>
            <person name="Carro J."/>
            <person name="Camarero S."/>
            <person name="Ferreira P."/>
            <person name="Molpeceres G."/>
            <person name="Ruiz-Duenas F.J."/>
            <person name="Serrano A."/>
            <person name="Henrissat B."/>
            <person name="Drula E."/>
            <person name="Hughes K.W."/>
            <person name="Mata J.L."/>
            <person name="Ishikawa N.K."/>
            <person name="Vargas-Isla R."/>
            <person name="Ushijima S."/>
            <person name="Smith C.A."/>
            <person name="Ahrendt S."/>
            <person name="Andreopoulos W."/>
            <person name="He G."/>
            <person name="Labutti K."/>
            <person name="Lipzen A."/>
            <person name="Ng V."/>
            <person name="Sandor L."/>
            <person name="Barry K."/>
            <person name="Martinez A.T."/>
            <person name="Xiao Y."/>
            <person name="Gibbons J.G."/>
            <person name="Terashima K."/>
            <person name="Hibbett D.S."/>
            <person name="Grigoriev I.V."/>
        </authorList>
    </citation>
    <scope>NUCLEOTIDE SEQUENCE</scope>
    <source>
        <strain evidence="1">TFB10291</strain>
    </source>
</reference>
<proteinExistence type="predicted"/>
<sequence>MIQKELTLILTDYRRHLNVRSPFELSFLDDYGYDGDIHDNIHDVKFWGRGVGRDCERENSPCLVWYNHAFYERVPRPTVRLAKVVAPDDHALFDVTYATRNRVLSDSGHPVPVPDERWTSLTLKIESLLVIILALQSDVKIYDDDYGCTRYVLGVGYMYEHELEFIIST</sequence>
<dbReference type="Proteomes" id="UP001163798">
    <property type="component" value="Unassembled WGS sequence"/>
</dbReference>
<evidence type="ECO:0000313" key="1">
    <source>
        <dbReference type="EMBL" id="KAJ3782964.1"/>
    </source>
</evidence>
<protein>
    <submittedName>
        <fullName evidence="1">Uncharacterized protein</fullName>
    </submittedName>
</protein>
<evidence type="ECO:0000313" key="2">
    <source>
        <dbReference type="Proteomes" id="UP001163798"/>
    </source>
</evidence>
<name>A0AA38K8W1_9AGAR</name>